<reference evidence="2" key="1">
    <citation type="journal article" date="2019" name="Int. J. Syst. Evol. Microbiol.">
        <title>The Global Catalogue of Microorganisms (GCM) 10K type strain sequencing project: providing services to taxonomists for standard genome sequencing and annotation.</title>
        <authorList>
            <consortium name="The Broad Institute Genomics Platform"/>
            <consortium name="The Broad Institute Genome Sequencing Center for Infectious Disease"/>
            <person name="Wu L."/>
            <person name="Ma J."/>
        </authorList>
    </citation>
    <scope>NUCLEOTIDE SEQUENCE [LARGE SCALE GENOMIC DNA]</scope>
    <source>
        <strain evidence="2">JCM 14046</strain>
    </source>
</reference>
<comment type="caution">
    <text evidence="1">The sequence shown here is derived from an EMBL/GenBank/DDBJ whole genome shotgun (WGS) entry which is preliminary data.</text>
</comment>
<name>A0ABP5ARD7_9ACTN</name>
<evidence type="ECO:0000313" key="1">
    <source>
        <dbReference type="EMBL" id="GAA1920643.1"/>
    </source>
</evidence>
<dbReference type="RefSeq" id="WP_344007236.1">
    <property type="nucleotide sequence ID" value="NZ_BAAAMY010000005.1"/>
</dbReference>
<sequence length="158" mass="15779">MLAGLDPRAWHVTRDVAWPGRPGVRLGHLVVGPPGVLVVRTAAWAGVTGSRGGSLRGDGTRRQRDLQDAAEAAGLVATVLGPDAGPRPAPGGVAVLGVLSVAGTSTVTGWIGEVLCCGRGDLLTVVGSLATRLDAEQVAELGGDLTARLRAPGAQAGA</sequence>
<accession>A0ABP5ARD7</accession>
<gene>
    <name evidence="1" type="ORF">GCM10009737_22720</name>
</gene>
<proteinExistence type="predicted"/>
<dbReference type="Proteomes" id="UP001501612">
    <property type="component" value="Unassembled WGS sequence"/>
</dbReference>
<evidence type="ECO:0008006" key="3">
    <source>
        <dbReference type="Google" id="ProtNLM"/>
    </source>
</evidence>
<keyword evidence="2" id="KW-1185">Reference proteome</keyword>
<organism evidence="1 2">
    <name type="scientific">Nocardioides lentus</name>
    <dbReference type="NCBI Taxonomy" id="338077"/>
    <lineage>
        <taxon>Bacteria</taxon>
        <taxon>Bacillati</taxon>
        <taxon>Actinomycetota</taxon>
        <taxon>Actinomycetes</taxon>
        <taxon>Propionibacteriales</taxon>
        <taxon>Nocardioidaceae</taxon>
        <taxon>Nocardioides</taxon>
    </lineage>
</organism>
<dbReference type="EMBL" id="BAAAMY010000005">
    <property type="protein sequence ID" value="GAA1920643.1"/>
    <property type="molecule type" value="Genomic_DNA"/>
</dbReference>
<protein>
    <recommendedName>
        <fullName evidence="3">NERD domain-containing protein</fullName>
    </recommendedName>
</protein>
<evidence type="ECO:0000313" key="2">
    <source>
        <dbReference type="Proteomes" id="UP001501612"/>
    </source>
</evidence>